<organism evidence="1 2">
    <name type="scientific">Acetobacter lambici</name>
    <dbReference type="NCBI Taxonomy" id="1332824"/>
    <lineage>
        <taxon>Bacteria</taxon>
        <taxon>Pseudomonadati</taxon>
        <taxon>Pseudomonadota</taxon>
        <taxon>Alphaproteobacteria</taxon>
        <taxon>Acetobacterales</taxon>
        <taxon>Acetobacteraceae</taxon>
        <taxon>Acetobacter</taxon>
    </lineage>
</organism>
<evidence type="ECO:0000313" key="2">
    <source>
        <dbReference type="Proteomes" id="UP001523528"/>
    </source>
</evidence>
<dbReference type="Proteomes" id="UP001523528">
    <property type="component" value="Unassembled WGS sequence"/>
</dbReference>
<accession>A0ABT1F4B8</accession>
<sequence>MNLERRDEEPFFITEDVEAELLAAGYEFKPPSHIRTKSIIDLYGWQPGETLQEAMSRHLETRATTNKCRPGGKDVDFH</sequence>
<comment type="caution">
    <text evidence="1">The sequence shown here is derived from an EMBL/GenBank/DDBJ whole genome shotgun (WGS) entry which is preliminary data.</text>
</comment>
<protein>
    <submittedName>
        <fullName evidence="1">Transcriptional regulator</fullName>
    </submittedName>
</protein>
<dbReference type="RefSeq" id="WP_253544520.1">
    <property type="nucleotide sequence ID" value="NZ_JAMYZY010000078.1"/>
</dbReference>
<proteinExistence type="predicted"/>
<gene>
    <name evidence="1" type="ORF">NKW50_15955</name>
</gene>
<name>A0ABT1F4B8_9PROT</name>
<dbReference type="EMBL" id="JAMYZZ010000080">
    <property type="protein sequence ID" value="MCP1260062.1"/>
    <property type="molecule type" value="Genomic_DNA"/>
</dbReference>
<keyword evidence="2" id="KW-1185">Reference proteome</keyword>
<reference evidence="1 2" key="1">
    <citation type="submission" date="2022-06" db="EMBL/GenBank/DDBJ databases">
        <title>Acetobacer genomes from food samples.</title>
        <authorList>
            <person name="Sombolestani A."/>
        </authorList>
    </citation>
    <scope>NUCLEOTIDE SEQUENCE [LARGE SCALE GENOMIC DNA]</scope>
    <source>
        <strain evidence="1 2">R-83285</strain>
    </source>
</reference>
<evidence type="ECO:0000313" key="1">
    <source>
        <dbReference type="EMBL" id="MCP1260062.1"/>
    </source>
</evidence>